<dbReference type="PANTHER" id="PTHR12184">
    <property type="entry name" value="UBIQUINOL-CYTOCHROME C REDUCTASE COMPLEX ASSEMBLY FACTOR 1 FAMILY MEMBER"/>
    <property type="match status" value="1"/>
</dbReference>
<dbReference type="RefSeq" id="WP_330196216.1">
    <property type="nucleotide sequence ID" value="NZ_JAZDRO010000003.1"/>
</dbReference>
<evidence type="ECO:0000256" key="1">
    <source>
        <dbReference type="ARBA" id="ARBA00006407"/>
    </source>
</evidence>
<evidence type="ECO:0000313" key="4">
    <source>
        <dbReference type="EMBL" id="MEE2566666.1"/>
    </source>
</evidence>
<keyword evidence="5" id="KW-1185">Reference proteome</keyword>
<proteinExistence type="inferred from homology"/>
<evidence type="ECO:0000256" key="2">
    <source>
        <dbReference type="ARBA" id="ARBA00006436"/>
    </source>
</evidence>
<reference evidence="4 5" key="1">
    <citation type="submission" date="2024-01" db="EMBL/GenBank/DDBJ databases">
        <title>Hyphobacterium bacterium isolated from marine sediment.</title>
        <authorList>
            <person name="Zhao S."/>
        </authorList>
    </citation>
    <scope>NUCLEOTIDE SEQUENCE [LARGE SCALE GENOMIC DNA]</scope>
    <source>
        <strain evidence="4 5">Y60-23</strain>
    </source>
</reference>
<feature type="domain" description="Ubiquinol-cytochrome c chaperone" evidence="3">
    <location>
        <begin position="22"/>
        <end position="154"/>
    </location>
</feature>
<comment type="caution">
    <text evidence="4">The sequence shown here is derived from an EMBL/GenBank/DDBJ whole genome shotgun (WGS) entry which is preliminary data.</text>
</comment>
<comment type="similarity">
    <text evidence="2">Belongs to the UPF0174 family.</text>
</comment>
<dbReference type="Proteomes" id="UP001310692">
    <property type="component" value="Unassembled WGS sequence"/>
</dbReference>
<gene>
    <name evidence="4" type="ORF">V0U35_08240</name>
</gene>
<dbReference type="InterPro" id="IPR007129">
    <property type="entry name" value="Ubiqinol_cyt_c_chaperone_CPB3"/>
</dbReference>
<organism evidence="4 5">
    <name type="scientific">Hyphobacterium marinum</name>
    <dbReference type="NCBI Taxonomy" id="3116574"/>
    <lineage>
        <taxon>Bacteria</taxon>
        <taxon>Pseudomonadati</taxon>
        <taxon>Pseudomonadota</taxon>
        <taxon>Alphaproteobacteria</taxon>
        <taxon>Maricaulales</taxon>
        <taxon>Maricaulaceae</taxon>
        <taxon>Hyphobacterium</taxon>
    </lineage>
</organism>
<comment type="similarity">
    <text evidence="1">Belongs to the CBP3 family.</text>
</comment>
<dbReference type="PANTHER" id="PTHR12184:SF1">
    <property type="entry name" value="UBIQUINOL-CYTOCHROME-C REDUCTASE COMPLEX ASSEMBLY FACTOR 1"/>
    <property type="match status" value="1"/>
</dbReference>
<accession>A0ABU7LYN0</accession>
<evidence type="ECO:0000313" key="5">
    <source>
        <dbReference type="Proteomes" id="UP001310692"/>
    </source>
</evidence>
<evidence type="ECO:0000259" key="3">
    <source>
        <dbReference type="Pfam" id="PF03981"/>
    </source>
</evidence>
<name>A0ABU7LYN0_9PROT</name>
<dbReference type="Pfam" id="PF03981">
    <property type="entry name" value="Ubiq_cyt_C_chap"/>
    <property type="match status" value="1"/>
</dbReference>
<protein>
    <submittedName>
        <fullName evidence="4">Ubiquinol-cytochrome C chaperone family protein</fullName>
    </submittedName>
</protein>
<dbReference type="InterPro" id="IPR021150">
    <property type="entry name" value="Ubiq_cyt_c_chap"/>
</dbReference>
<dbReference type="EMBL" id="JAZDRO010000003">
    <property type="protein sequence ID" value="MEE2566666.1"/>
    <property type="molecule type" value="Genomic_DNA"/>
</dbReference>
<sequence length="166" mass="17773">MGDSLYQAAVGRARQPVIYREQGVPDTPEGRFEMICLYMSVLIERLNREGETGRAVAQETFDAMFRDLDGALREMAVGDLSVSKKIKALASHFYTALEAYTPAIKEGDAVALSSALAETPDLDARPNIEALASGALTWRGGLAECPGEALLRGETCVSSPEMSASA</sequence>